<dbReference type="AlphaFoldDB" id="A0A1H9VHC1"/>
<organism evidence="2 3">
    <name type="scientific">Actinokineospora terrae</name>
    <dbReference type="NCBI Taxonomy" id="155974"/>
    <lineage>
        <taxon>Bacteria</taxon>
        <taxon>Bacillati</taxon>
        <taxon>Actinomycetota</taxon>
        <taxon>Actinomycetes</taxon>
        <taxon>Pseudonocardiales</taxon>
        <taxon>Pseudonocardiaceae</taxon>
        <taxon>Actinokineospora</taxon>
    </lineage>
</organism>
<evidence type="ECO:0000313" key="2">
    <source>
        <dbReference type="EMBL" id="SES20617.1"/>
    </source>
</evidence>
<feature type="compositionally biased region" description="Basic and acidic residues" evidence="1">
    <location>
        <begin position="172"/>
        <end position="184"/>
    </location>
</feature>
<sequence>MSRMPWLSPSDPAAIRAYLATHRPSPAAVRSWAGRVLANRAPRGPVPLAGTPEWGALDDHDPRKLHGALIAAVAYIDESTPAAISARLRREMELVDQAAAQRLRDSVSELHGSRGFGGWWHPDHATLVRLRATHPCEQCRTATVVHPQRVCERCTQPATPQTIRARATASWARHDHRDTRRDAA</sequence>
<gene>
    <name evidence="2" type="ORF">SAMN04487818_108340</name>
</gene>
<dbReference type="Pfam" id="PF10888">
    <property type="entry name" value="DUF2742"/>
    <property type="match status" value="1"/>
</dbReference>
<name>A0A1H9VHC1_9PSEU</name>
<keyword evidence="3" id="KW-1185">Reference proteome</keyword>
<dbReference type="EMBL" id="FOGI01000008">
    <property type="protein sequence ID" value="SES20617.1"/>
    <property type="molecule type" value="Genomic_DNA"/>
</dbReference>
<dbReference type="STRING" id="155974.SAMN04487818_108340"/>
<feature type="region of interest" description="Disordered" evidence="1">
    <location>
        <begin position="163"/>
        <end position="184"/>
    </location>
</feature>
<accession>A0A1H9VHC1</accession>
<dbReference type="Proteomes" id="UP000199051">
    <property type="component" value="Unassembled WGS sequence"/>
</dbReference>
<dbReference type="RefSeq" id="WP_143073561.1">
    <property type="nucleotide sequence ID" value="NZ_FOGI01000008.1"/>
</dbReference>
<evidence type="ECO:0000256" key="1">
    <source>
        <dbReference type="SAM" id="MobiDB-lite"/>
    </source>
</evidence>
<evidence type="ECO:0000313" key="3">
    <source>
        <dbReference type="Proteomes" id="UP000199051"/>
    </source>
</evidence>
<reference evidence="3" key="1">
    <citation type="submission" date="2016-10" db="EMBL/GenBank/DDBJ databases">
        <authorList>
            <person name="Varghese N."/>
            <person name="Submissions S."/>
        </authorList>
    </citation>
    <scope>NUCLEOTIDE SEQUENCE [LARGE SCALE GENOMIC DNA]</scope>
    <source>
        <strain evidence="3">DSM 44260</strain>
    </source>
</reference>
<proteinExistence type="predicted"/>
<protein>
    <submittedName>
        <fullName evidence="2">Uncharacterized protein</fullName>
    </submittedName>
</protein>
<dbReference type="InterPro" id="IPR024384">
    <property type="entry name" value="DUF2742"/>
</dbReference>